<organism evidence="7 8">
    <name type="scientific">Streptosporangium canum</name>
    <dbReference type="NCBI Taxonomy" id="324952"/>
    <lineage>
        <taxon>Bacteria</taxon>
        <taxon>Bacillati</taxon>
        <taxon>Actinomycetota</taxon>
        <taxon>Actinomycetes</taxon>
        <taxon>Streptosporangiales</taxon>
        <taxon>Streptosporangiaceae</taxon>
        <taxon>Streptosporangium</taxon>
    </lineage>
</organism>
<keyword evidence="4" id="KW-0904">Protein phosphatase</keyword>
<feature type="domain" description="Phosphotyrosine protein phosphatase I" evidence="6">
    <location>
        <begin position="5"/>
        <end position="153"/>
    </location>
</feature>
<dbReference type="Proteomes" id="UP000199111">
    <property type="component" value="Unassembled WGS sequence"/>
</dbReference>
<feature type="active site" evidence="5">
    <location>
        <position position="17"/>
    </location>
</feature>
<evidence type="ECO:0000256" key="1">
    <source>
        <dbReference type="ARBA" id="ARBA00011063"/>
    </source>
</evidence>
<evidence type="ECO:0000259" key="6">
    <source>
        <dbReference type="SMART" id="SM00226"/>
    </source>
</evidence>
<gene>
    <name evidence="7" type="ORF">SAMN05216275_14032</name>
</gene>
<keyword evidence="8" id="KW-1185">Reference proteome</keyword>
<dbReference type="AlphaFoldDB" id="A0A1I4DAP9"/>
<dbReference type="InterPro" id="IPR036196">
    <property type="entry name" value="Ptyr_pPase_sf"/>
</dbReference>
<evidence type="ECO:0000256" key="5">
    <source>
        <dbReference type="PIRSR" id="PIRSR617867-1"/>
    </source>
</evidence>
<dbReference type="PRINTS" id="PR00719">
    <property type="entry name" value="LMWPTPASE"/>
</dbReference>
<dbReference type="EC" id="3.1.3.48" evidence="2"/>
<protein>
    <recommendedName>
        <fullName evidence="2">protein-tyrosine-phosphatase</fullName>
        <ecNumber evidence="2">3.1.3.48</ecNumber>
    </recommendedName>
</protein>
<dbReference type="InterPro" id="IPR023485">
    <property type="entry name" value="Ptyr_pPase"/>
</dbReference>
<evidence type="ECO:0000256" key="2">
    <source>
        <dbReference type="ARBA" id="ARBA00013064"/>
    </source>
</evidence>
<dbReference type="InterPro" id="IPR017867">
    <property type="entry name" value="Tyr_phospatase_low_mol_wt"/>
</dbReference>
<accession>A0A1I4DAP9</accession>
<feature type="active site" description="Proton donor" evidence="5">
    <location>
        <position position="127"/>
    </location>
</feature>
<evidence type="ECO:0000256" key="4">
    <source>
        <dbReference type="ARBA" id="ARBA00022912"/>
    </source>
</evidence>
<dbReference type="CDD" id="cd16343">
    <property type="entry name" value="LMWPTP"/>
    <property type="match status" value="1"/>
</dbReference>
<feature type="active site" description="Nucleophile" evidence="5">
    <location>
        <position position="11"/>
    </location>
</feature>
<keyword evidence="3" id="KW-0378">Hydrolase</keyword>
<evidence type="ECO:0000313" key="7">
    <source>
        <dbReference type="EMBL" id="SFK90073.1"/>
    </source>
</evidence>
<dbReference type="PANTHER" id="PTHR11717:SF7">
    <property type="entry name" value="LOW MOLECULAR WEIGHT PHOSPHOTYROSINE PROTEIN PHOSPHATASE"/>
    <property type="match status" value="1"/>
</dbReference>
<sequence length="160" mass="17414">MRMSYRVCVVCMGNICRSPMAEVVLRKTLADHGLGDAVSVDSAGTGGWHQGHPMDERASAMLADHGYDGSSHRARQFLAGWFGQVDLVLAMDTDNLRALRRLAPAGSDVRLFRSFDPAAPPGAEVPDPYYGDREGFADVLEMVRAASKGLAEHLSRALRR</sequence>
<dbReference type="GO" id="GO:0004725">
    <property type="term" value="F:protein tyrosine phosphatase activity"/>
    <property type="evidence" value="ECO:0007669"/>
    <property type="project" value="UniProtKB-EC"/>
</dbReference>
<name>A0A1I4DAP9_9ACTN</name>
<dbReference type="EMBL" id="FOQY01000040">
    <property type="protein sequence ID" value="SFK90073.1"/>
    <property type="molecule type" value="Genomic_DNA"/>
</dbReference>
<dbReference type="SUPFAM" id="SSF52788">
    <property type="entry name" value="Phosphotyrosine protein phosphatases I"/>
    <property type="match status" value="1"/>
</dbReference>
<proteinExistence type="inferred from homology"/>
<evidence type="ECO:0000256" key="3">
    <source>
        <dbReference type="ARBA" id="ARBA00022801"/>
    </source>
</evidence>
<dbReference type="InterPro" id="IPR050438">
    <property type="entry name" value="LMW_PTPase"/>
</dbReference>
<evidence type="ECO:0000313" key="8">
    <source>
        <dbReference type="Proteomes" id="UP000199111"/>
    </source>
</evidence>
<dbReference type="Gene3D" id="3.40.50.2300">
    <property type="match status" value="1"/>
</dbReference>
<dbReference type="SMART" id="SM00226">
    <property type="entry name" value="LMWPc"/>
    <property type="match status" value="1"/>
</dbReference>
<reference evidence="8" key="1">
    <citation type="submission" date="2016-10" db="EMBL/GenBank/DDBJ databases">
        <authorList>
            <person name="Varghese N."/>
            <person name="Submissions S."/>
        </authorList>
    </citation>
    <scope>NUCLEOTIDE SEQUENCE [LARGE SCALE GENOMIC DNA]</scope>
    <source>
        <strain evidence="8">CGMCC 4.2126</strain>
    </source>
</reference>
<dbReference type="PANTHER" id="PTHR11717">
    <property type="entry name" value="LOW MOLECULAR WEIGHT PROTEIN TYROSINE PHOSPHATASE"/>
    <property type="match status" value="1"/>
</dbReference>
<comment type="similarity">
    <text evidence="1">Belongs to the low molecular weight phosphotyrosine protein phosphatase family.</text>
</comment>
<dbReference type="Pfam" id="PF01451">
    <property type="entry name" value="LMWPc"/>
    <property type="match status" value="1"/>
</dbReference>